<organism evidence="4 5">
    <name type="scientific">Aureimonas populi</name>
    <dbReference type="NCBI Taxonomy" id="1701758"/>
    <lineage>
        <taxon>Bacteria</taxon>
        <taxon>Pseudomonadati</taxon>
        <taxon>Pseudomonadota</taxon>
        <taxon>Alphaproteobacteria</taxon>
        <taxon>Hyphomicrobiales</taxon>
        <taxon>Aurantimonadaceae</taxon>
        <taxon>Aureimonas</taxon>
    </lineage>
</organism>
<protein>
    <submittedName>
        <fullName evidence="4">2-hydroxyacid dehydrogenase</fullName>
    </submittedName>
</protein>
<comment type="caution">
    <text evidence="4">The sequence shown here is derived from an EMBL/GenBank/DDBJ whole genome shotgun (WGS) entry which is preliminary data.</text>
</comment>
<gene>
    <name evidence="4" type="ORF">ACFSKQ_11115</name>
</gene>
<dbReference type="PANTHER" id="PTHR43333:SF1">
    <property type="entry name" value="D-ISOMER SPECIFIC 2-HYDROXYACID DEHYDROGENASE NAD-BINDING DOMAIN-CONTAINING PROTEIN"/>
    <property type="match status" value="1"/>
</dbReference>
<dbReference type="SUPFAM" id="SSF51735">
    <property type="entry name" value="NAD(P)-binding Rossmann-fold domains"/>
    <property type="match status" value="1"/>
</dbReference>
<dbReference type="InterPro" id="IPR006140">
    <property type="entry name" value="D-isomer_DH_NAD-bd"/>
</dbReference>
<keyword evidence="5" id="KW-1185">Reference proteome</keyword>
<dbReference type="Pfam" id="PF02826">
    <property type="entry name" value="2-Hacid_dh_C"/>
    <property type="match status" value="1"/>
</dbReference>
<evidence type="ECO:0000313" key="5">
    <source>
        <dbReference type="Proteomes" id="UP001597371"/>
    </source>
</evidence>
<evidence type="ECO:0000256" key="2">
    <source>
        <dbReference type="ARBA" id="ARBA00023027"/>
    </source>
</evidence>
<keyword evidence="2" id="KW-0520">NAD</keyword>
<dbReference type="EMBL" id="JBHUIJ010000013">
    <property type="protein sequence ID" value="MFD2238007.1"/>
    <property type="molecule type" value="Genomic_DNA"/>
</dbReference>
<feature type="domain" description="D-isomer specific 2-hydroxyacid dehydrogenase NAD-binding" evidence="3">
    <location>
        <begin position="100"/>
        <end position="273"/>
    </location>
</feature>
<dbReference type="SUPFAM" id="SSF52283">
    <property type="entry name" value="Formate/glycerate dehydrogenase catalytic domain-like"/>
    <property type="match status" value="1"/>
</dbReference>
<dbReference type="RefSeq" id="WP_209739251.1">
    <property type="nucleotide sequence ID" value="NZ_CP072611.1"/>
</dbReference>
<dbReference type="Gene3D" id="3.40.50.720">
    <property type="entry name" value="NAD(P)-binding Rossmann-like Domain"/>
    <property type="match status" value="2"/>
</dbReference>
<sequence length="308" mass="33131">MTFLANIDAVRGQRLRERLAAIAPGQAVVLPGEPFDRADIRYILTWEAPQDLSAFPALEIVFSVGAGVDQFLRSRLPDNVALVRVIDPGLTAMMQEYVAMAVLSLHRDLPAYVAQQRREVWGKVAVPPPASERRVGVMGLGELGRGALEALRPFGFGLAGWARSAHSIEGVRCHHGAEGLGPFLADTDILVCLLPLTRETEGILDAGLFSRLPEGAALVHAGRGRQLNHTDLMAALDSGRLRAAVIDVTEPEPLAPGHPFWSDPRILLTPHIACITSVDMIAQPIAANLARHGRGEPMSGLVQPGRGY</sequence>
<dbReference type="CDD" id="cd12164">
    <property type="entry name" value="GDH_like_2"/>
    <property type="match status" value="1"/>
</dbReference>
<evidence type="ECO:0000313" key="4">
    <source>
        <dbReference type="EMBL" id="MFD2238007.1"/>
    </source>
</evidence>
<dbReference type="Proteomes" id="UP001597371">
    <property type="component" value="Unassembled WGS sequence"/>
</dbReference>
<keyword evidence="1" id="KW-0560">Oxidoreductase</keyword>
<evidence type="ECO:0000256" key="1">
    <source>
        <dbReference type="ARBA" id="ARBA00023002"/>
    </source>
</evidence>
<accession>A0ABW5CPT2</accession>
<dbReference type="PANTHER" id="PTHR43333">
    <property type="entry name" value="2-HACID_DH_C DOMAIN-CONTAINING PROTEIN"/>
    <property type="match status" value="1"/>
</dbReference>
<evidence type="ECO:0000259" key="3">
    <source>
        <dbReference type="Pfam" id="PF02826"/>
    </source>
</evidence>
<name>A0ABW5CPT2_9HYPH</name>
<proteinExistence type="predicted"/>
<dbReference type="InterPro" id="IPR036291">
    <property type="entry name" value="NAD(P)-bd_dom_sf"/>
</dbReference>
<reference evidence="5" key="1">
    <citation type="journal article" date="2019" name="Int. J. Syst. Evol. Microbiol.">
        <title>The Global Catalogue of Microorganisms (GCM) 10K type strain sequencing project: providing services to taxonomists for standard genome sequencing and annotation.</title>
        <authorList>
            <consortium name="The Broad Institute Genomics Platform"/>
            <consortium name="The Broad Institute Genome Sequencing Center for Infectious Disease"/>
            <person name="Wu L."/>
            <person name="Ma J."/>
        </authorList>
    </citation>
    <scope>NUCLEOTIDE SEQUENCE [LARGE SCALE GENOMIC DNA]</scope>
    <source>
        <strain evidence="5">ZS-35-S2</strain>
    </source>
</reference>